<dbReference type="InterPro" id="IPR017927">
    <property type="entry name" value="FAD-bd_FR_type"/>
</dbReference>
<evidence type="ECO:0000256" key="13">
    <source>
        <dbReference type="SAM" id="Phobius"/>
    </source>
</evidence>
<keyword evidence="3" id="KW-0285">Flavoprotein</keyword>
<keyword evidence="5" id="KW-0001">2Fe-2S</keyword>
<feature type="transmembrane region" description="Helical" evidence="13">
    <location>
        <begin position="97"/>
        <end position="117"/>
    </location>
</feature>
<dbReference type="Gene3D" id="2.40.30.10">
    <property type="entry name" value="Translation factors"/>
    <property type="match status" value="1"/>
</dbReference>
<evidence type="ECO:0000259" key="14">
    <source>
        <dbReference type="PROSITE" id="PS51384"/>
    </source>
</evidence>
<evidence type="ECO:0000256" key="1">
    <source>
        <dbReference type="ARBA" id="ARBA00001974"/>
    </source>
</evidence>
<feature type="transmembrane region" description="Helical" evidence="13">
    <location>
        <begin position="20"/>
        <end position="39"/>
    </location>
</feature>
<evidence type="ECO:0000313" key="15">
    <source>
        <dbReference type="EMBL" id="GAA5186194.1"/>
    </source>
</evidence>
<feature type="transmembrane region" description="Helical" evidence="13">
    <location>
        <begin position="168"/>
        <end position="189"/>
    </location>
</feature>
<feature type="transmembrane region" description="Helical" evidence="13">
    <location>
        <begin position="59"/>
        <end position="76"/>
    </location>
</feature>
<evidence type="ECO:0000256" key="12">
    <source>
        <dbReference type="ARBA" id="ARBA00023136"/>
    </source>
</evidence>
<dbReference type="SUPFAM" id="SSF52343">
    <property type="entry name" value="Ferredoxin reductase-like, C-terminal NADP-linked domain"/>
    <property type="match status" value="1"/>
</dbReference>
<dbReference type="Gene3D" id="3.40.50.80">
    <property type="entry name" value="Nucleotide-binding domain of ferredoxin-NADP reductase (FNR) module"/>
    <property type="match status" value="1"/>
</dbReference>
<evidence type="ECO:0000313" key="16">
    <source>
        <dbReference type="Proteomes" id="UP001501570"/>
    </source>
</evidence>
<evidence type="ECO:0000256" key="8">
    <source>
        <dbReference type="ARBA" id="ARBA00022989"/>
    </source>
</evidence>
<dbReference type="SUPFAM" id="SSF63380">
    <property type="entry name" value="Riboflavin synthase domain-like"/>
    <property type="match status" value="1"/>
</dbReference>
<reference evidence="16" key="1">
    <citation type="journal article" date="2019" name="Int. J. Syst. Evol. Microbiol.">
        <title>The Global Catalogue of Microorganisms (GCM) 10K type strain sequencing project: providing services to taxonomists for standard genome sequencing and annotation.</title>
        <authorList>
            <consortium name="The Broad Institute Genomics Platform"/>
            <consortium name="The Broad Institute Genome Sequencing Center for Infectious Disease"/>
            <person name="Wu L."/>
            <person name="Ma J."/>
        </authorList>
    </citation>
    <scope>NUCLEOTIDE SEQUENCE [LARGE SCALE GENOMIC DNA]</scope>
    <source>
        <strain evidence="16">JCM 18304</strain>
    </source>
</reference>
<sequence length="460" mass="51175">MAGKRIEARHREPAQWWADATGALAMGSLVVAAALWLHGAGLQAVLRGGPEAVTSVGRVTGLVAADLLLLQVFLMARLPWVERCFGQDRLVRWHRGAGLWSFWLMVAHVGLITVGYAGSGGTGVVWEGWTLAVGYPGMLLAVAGTALLVAVVVLSVRKARRRLRYESWHLLHLYAYLGVGLALPHQLWTGTDFIGSAAARIYWWAVYGICAGSVLVFRIGLPLWRSWRYRLRVHRVVWEAPEVFSVYLSGRDLRRLPVRAGQFFNWRFLTGTGWMRAHPYSLSAMPRNDELRITARAAGDDAYRIARARPGTRVLIEGPYGRLTGTVRNRRRILLLAAGIGITPMRALLEALPYRAGEAALAYRANTFEDFALRAELDAIARRRGAAVHYLDGPPPRHSSWLPVSLAYLSDRDMLHRIAPDVACRDVYVCGPPPWMEAIRLALAEARVPADQIHSEDFGW</sequence>
<name>A0ABP9RSA8_9ACTN</name>
<dbReference type="RefSeq" id="WP_345630333.1">
    <property type="nucleotide sequence ID" value="NZ_BAABJQ010000008.1"/>
</dbReference>
<keyword evidence="8 13" id="KW-1133">Transmembrane helix</keyword>
<feature type="domain" description="FAD-binding FR-type" evidence="14">
    <location>
        <begin position="226"/>
        <end position="326"/>
    </location>
</feature>
<dbReference type="InterPro" id="IPR017938">
    <property type="entry name" value="Riboflavin_synthase-like_b-brl"/>
</dbReference>
<keyword evidence="7" id="KW-0274">FAD</keyword>
<organism evidence="15 16">
    <name type="scientific">Rugosimonospora acidiphila</name>
    <dbReference type="NCBI Taxonomy" id="556531"/>
    <lineage>
        <taxon>Bacteria</taxon>
        <taxon>Bacillati</taxon>
        <taxon>Actinomycetota</taxon>
        <taxon>Actinomycetes</taxon>
        <taxon>Micromonosporales</taxon>
        <taxon>Micromonosporaceae</taxon>
        <taxon>Rugosimonospora</taxon>
    </lineage>
</organism>
<dbReference type="CDD" id="cd06198">
    <property type="entry name" value="FNR_like_3"/>
    <property type="match status" value="1"/>
</dbReference>
<evidence type="ECO:0000256" key="4">
    <source>
        <dbReference type="ARBA" id="ARBA00022692"/>
    </source>
</evidence>
<keyword evidence="6" id="KW-0479">Metal-binding</keyword>
<dbReference type="PROSITE" id="PS51384">
    <property type="entry name" value="FAD_FR"/>
    <property type="match status" value="1"/>
</dbReference>
<dbReference type="Pfam" id="PF00175">
    <property type="entry name" value="NAD_binding_1"/>
    <property type="match status" value="1"/>
</dbReference>
<comment type="cofactor">
    <cofactor evidence="1">
        <name>FAD</name>
        <dbReference type="ChEBI" id="CHEBI:57692"/>
    </cofactor>
</comment>
<comment type="caution">
    <text evidence="15">The sequence shown here is derived from an EMBL/GenBank/DDBJ whole genome shotgun (WGS) entry which is preliminary data.</text>
</comment>
<evidence type="ECO:0000256" key="11">
    <source>
        <dbReference type="ARBA" id="ARBA00023014"/>
    </source>
</evidence>
<dbReference type="InterPro" id="IPR013130">
    <property type="entry name" value="Fe3_Rdtase_TM_dom"/>
</dbReference>
<dbReference type="PANTHER" id="PTHR47354:SF8">
    <property type="entry name" value="1,2-PHENYLACETYL-COA EPOXIDASE, SUBUNIT E"/>
    <property type="match status" value="1"/>
</dbReference>
<keyword evidence="12 13" id="KW-0472">Membrane</keyword>
<dbReference type="InterPro" id="IPR001433">
    <property type="entry name" value="OxRdtase_FAD/NAD-bd"/>
</dbReference>
<protein>
    <submittedName>
        <fullName evidence="15">Ferric reductase-like transmembrane domain-containing protein</fullName>
    </submittedName>
</protein>
<dbReference type="EMBL" id="BAABJQ010000008">
    <property type="protein sequence ID" value="GAA5186194.1"/>
    <property type="molecule type" value="Genomic_DNA"/>
</dbReference>
<dbReference type="InterPro" id="IPR039261">
    <property type="entry name" value="FNR_nucleotide-bd"/>
</dbReference>
<dbReference type="PANTHER" id="PTHR47354">
    <property type="entry name" value="NADH OXIDOREDUCTASE HCR"/>
    <property type="match status" value="1"/>
</dbReference>
<dbReference type="PRINTS" id="PR00406">
    <property type="entry name" value="CYTB5RDTASE"/>
</dbReference>
<evidence type="ECO:0000256" key="5">
    <source>
        <dbReference type="ARBA" id="ARBA00022714"/>
    </source>
</evidence>
<keyword evidence="4 13" id="KW-0812">Transmembrane</keyword>
<gene>
    <name evidence="15" type="ORF">GCM10023322_31910</name>
</gene>
<evidence type="ECO:0000256" key="6">
    <source>
        <dbReference type="ARBA" id="ARBA00022723"/>
    </source>
</evidence>
<dbReference type="Proteomes" id="UP001501570">
    <property type="component" value="Unassembled WGS sequence"/>
</dbReference>
<feature type="transmembrane region" description="Helical" evidence="13">
    <location>
        <begin position="201"/>
        <end position="221"/>
    </location>
</feature>
<accession>A0ABP9RSA8</accession>
<dbReference type="InterPro" id="IPR050415">
    <property type="entry name" value="MRET"/>
</dbReference>
<proteinExistence type="predicted"/>
<comment type="subcellular location">
    <subcellularLocation>
        <location evidence="2">Membrane</location>
        <topology evidence="2">Multi-pass membrane protein</topology>
    </subcellularLocation>
</comment>
<keyword evidence="11" id="KW-0411">Iron-sulfur</keyword>
<keyword evidence="16" id="KW-1185">Reference proteome</keyword>
<evidence type="ECO:0000256" key="2">
    <source>
        <dbReference type="ARBA" id="ARBA00004141"/>
    </source>
</evidence>
<evidence type="ECO:0000256" key="10">
    <source>
        <dbReference type="ARBA" id="ARBA00023004"/>
    </source>
</evidence>
<keyword evidence="9" id="KW-0560">Oxidoreductase</keyword>
<evidence type="ECO:0000256" key="7">
    <source>
        <dbReference type="ARBA" id="ARBA00022827"/>
    </source>
</evidence>
<feature type="transmembrane region" description="Helical" evidence="13">
    <location>
        <begin position="137"/>
        <end position="156"/>
    </location>
</feature>
<evidence type="ECO:0000256" key="9">
    <source>
        <dbReference type="ARBA" id="ARBA00023002"/>
    </source>
</evidence>
<dbReference type="Pfam" id="PF01794">
    <property type="entry name" value="Ferric_reduct"/>
    <property type="match status" value="1"/>
</dbReference>
<evidence type="ECO:0000256" key="3">
    <source>
        <dbReference type="ARBA" id="ARBA00022630"/>
    </source>
</evidence>
<keyword evidence="10" id="KW-0408">Iron</keyword>